<dbReference type="SUPFAM" id="SSF52540">
    <property type="entry name" value="P-loop containing nucleoside triphosphate hydrolases"/>
    <property type="match status" value="1"/>
</dbReference>
<dbReference type="HAMAP" id="MF_00249">
    <property type="entry name" value="HslU"/>
    <property type="match status" value="1"/>
</dbReference>
<dbReference type="AlphaFoldDB" id="A0A9X3L7F3"/>
<evidence type="ECO:0000259" key="10">
    <source>
        <dbReference type="SMART" id="SM01086"/>
    </source>
</evidence>
<name>A0A9X3L7F3_9BACI</name>
<dbReference type="GO" id="GO:0008233">
    <property type="term" value="F:peptidase activity"/>
    <property type="evidence" value="ECO:0007669"/>
    <property type="project" value="InterPro"/>
</dbReference>
<dbReference type="InterPro" id="IPR027417">
    <property type="entry name" value="P-loop_NTPase"/>
</dbReference>
<feature type="domain" description="Clp ATPase C-terminal" evidence="10">
    <location>
        <begin position="355"/>
        <end position="454"/>
    </location>
</feature>
<dbReference type="Gene3D" id="3.40.50.300">
    <property type="entry name" value="P-loop containing nucleotide triphosphate hydrolases"/>
    <property type="match status" value="2"/>
</dbReference>
<dbReference type="NCBIfam" id="TIGR00390">
    <property type="entry name" value="hslU"/>
    <property type="match status" value="1"/>
</dbReference>
<feature type="binding site" evidence="8">
    <location>
        <begin position="62"/>
        <end position="67"/>
    </location>
    <ligand>
        <name>ATP</name>
        <dbReference type="ChEBI" id="CHEBI:30616"/>
    </ligand>
</feature>
<dbReference type="GO" id="GO:0016887">
    <property type="term" value="F:ATP hydrolysis activity"/>
    <property type="evidence" value="ECO:0007669"/>
    <property type="project" value="InterPro"/>
</dbReference>
<dbReference type="InterPro" id="IPR004491">
    <property type="entry name" value="HslU"/>
</dbReference>
<dbReference type="InterPro" id="IPR003959">
    <property type="entry name" value="ATPase_AAA_core"/>
</dbReference>
<keyword evidence="5 8" id="KW-0067">ATP-binding</keyword>
<evidence type="ECO:0000256" key="6">
    <source>
        <dbReference type="ARBA" id="ARBA00023186"/>
    </source>
</evidence>
<gene>
    <name evidence="8 11" type="primary">hslU</name>
    <name evidence="11" type="ORF">M9R61_05440</name>
</gene>
<dbReference type="SMART" id="SM01086">
    <property type="entry name" value="ClpB_D2-small"/>
    <property type="match status" value="1"/>
</dbReference>
<evidence type="ECO:0000256" key="2">
    <source>
        <dbReference type="ARBA" id="ARBA00009771"/>
    </source>
</evidence>
<evidence type="ECO:0000256" key="5">
    <source>
        <dbReference type="ARBA" id="ARBA00022840"/>
    </source>
</evidence>
<reference evidence="11" key="1">
    <citation type="submission" date="2022-05" db="EMBL/GenBank/DDBJ databases">
        <authorList>
            <person name="Colautti A."/>
            <person name="Iacumin L."/>
        </authorList>
    </citation>
    <scope>NUCLEOTIDE SEQUENCE</scope>
    <source>
        <strain evidence="11">DSM 30747</strain>
    </source>
</reference>
<keyword evidence="4 8" id="KW-0547">Nucleotide-binding</keyword>
<dbReference type="FunFam" id="3.40.50.300:FF:000213">
    <property type="entry name" value="ATP-dependent protease ATPase subunit HslU"/>
    <property type="match status" value="1"/>
</dbReference>
<dbReference type="InterPro" id="IPR019489">
    <property type="entry name" value="Clp_ATPase_C"/>
</dbReference>
<keyword evidence="11" id="KW-0378">Hydrolase</keyword>
<dbReference type="FunFam" id="3.40.50.300:FF:000220">
    <property type="entry name" value="ATP-dependent protease ATPase subunit HslU"/>
    <property type="match status" value="1"/>
</dbReference>
<dbReference type="SMART" id="SM00382">
    <property type="entry name" value="AAA"/>
    <property type="match status" value="1"/>
</dbReference>
<evidence type="ECO:0000313" key="12">
    <source>
        <dbReference type="Proteomes" id="UP001152172"/>
    </source>
</evidence>
<dbReference type="InterPro" id="IPR003593">
    <property type="entry name" value="AAA+_ATPase"/>
</dbReference>
<comment type="subcellular location">
    <subcellularLocation>
        <location evidence="1 8">Cytoplasm</location>
    </subcellularLocation>
</comment>
<dbReference type="GO" id="GO:0043335">
    <property type="term" value="P:protein unfolding"/>
    <property type="evidence" value="ECO:0007669"/>
    <property type="project" value="UniProtKB-UniRule"/>
</dbReference>
<dbReference type="PANTHER" id="PTHR48102:SF3">
    <property type="entry name" value="ATP-DEPENDENT PROTEASE ATPASE SUBUNIT HSLU"/>
    <property type="match status" value="1"/>
</dbReference>
<sequence>MKETNLTPKQITEHLNKYIVGQEAAKKAVAVALRNRYRRQLLDEEMKNEVIPKNILMIGPTGVGKTEIARRIAKLTKAPFIKVEATKFTEVGYVGRDVESMVRDLVEAAIRIVREEKMEEVKDQAIRLANDAIVKLLVPSLKKKNSNSNPFEALFGAKEEDTTDVEDTDVRLKRSQIAEDLRDGKLEEEFITVEVVEQTPSLFDALQPGGMESMGMNMQDALSNLMPKKKKKRKMKVKDARKVLMQEEANKLIDKDELSQIAIEKTEQTGIIFIDEMDKIASKNGAGSSADVSREGVQRDILPIVEGSTVNTKYGAVKTDYILFIAAGAFHMAKPSDLIPELQGRFPIRVELEKLTKEDFVRILKEPRQSLIKQYEALLETEGVTITFSEESIERIGEIAYEVNQETDNIGARRLHTILEKILEELSFEASDISPAHIQITPAYIDQKLDKIVKNRDLSQFIL</sequence>
<dbReference type="GO" id="GO:0009376">
    <property type="term" value="C:HslUV protease complex"/>
    <property type="evidence" value="ECO:0007669"/>
    <property type="project" value="UniProtKB-UniRule"/>
</dbReference>
<organism evidence="11 12">
    <name type="scientific">Psychrobacillus psychrodurans</name>
    <dbReference type="NCBI Taxonomy" id="126157"/>
    <lineage>
        <taxon>Bacteria</taxon>
        <taxon>Bacillati</taxon>
        <taxon>Bacillota</taxon>
        <taxon>Bacilli</taxon>
        <taxon>Bacillales</taxon>
        <taxon>Bacillaceae</taxon>
        <taxon>Psychrobacillus</taxon>
    </lineage>
</organism>
<evidence type="ECO:0000256" key="7">
    <source>
        <dbReference type="ARBA" id="ARBA00065893"/>
    </source>
</evidence>
<comment type="subunit">
    <text evidence="7">A double ring-shaped homohexamer of ClpQ is capped on each side by a ring-shaped ClpY homohexamer. The assembly of the ClpQ/ClpY complex is dependent on binding of ATP.</text>
</comment>
<evidence type="ECO:0000256" key="1">
    <source>
        <dbReference type="ARBA" id="ARBA00004496"/>
    </source>
</evidence>
<comment type="subunit">
    <text evidence="8">A double ring-shaped homohexamer of HslV is capped on each side by a ring-shaped HslU homohexamer. The assembly of the HslU/HslV complex is dependent on binding of ATP.</text>
</comment>
<dbReference type="InterPro" id="IPR050052">
    <property type="entry name" value="ATP-dep_Clp_protease_ClpX"/>
</dbReference>
<dbReference type="Pfam" id="PF07724">
    <property type="entry name" value="AAA_2"/>
    <property type="match status" value="1"/>
</dbReference>
<dbReference type="Gene3D" id="1.10.8.10">
    <property type="entry name" value="DNA helicase RuvA subunit, C-terminal domain"/>
    <property type="match status" value="2"/>
</dbReference>
<feature type="binding site" evidence="8">
    <location>
        <position position="275"/>
    </location>
    <ligand>
        <name>ATP</name>
        <dbReference type="ChEBI" id="CHEBI:30616"/>
    </ligand>
</feature>
<evidence type="ECO:0000256" key="3">
    <source>
        <dbReference type="ARBA" id="ARBA00022490"/>
    </source>
</evidence>
<evidence type="ECO:0000313" key="11">
    <source>
        <dbReference type="EMBL" id="MCZ8532792.1"/>
    </source>
</evidence>
<comment type="function">
    <text evidence="8">ATPase subunit of a proteasome-like degradation complex; this subunit has chaperone activity. The binding of ATP and its subsequent hydrolysis by HslU are essential for unfolding of protein substrates subsequently hydrolyzed by HslV. HslU recognizes the N-terminal part of its protein substrates and unfolds these before they are guided to HslV for hydrolysis.</text>
</comment>
<feature type="binding site" evidence="8">
    <location>
        <position position="413"/>
    </location>
    <ligand>
        <name>ATP</name>
        <dbReference type="ChEBI" id="CHEBI:30616"/>
    </ligand>
</feature>
<feature type="binding site" evidence="8">
    <location>
        <position position="341"/>
    </location>
    <ligand>
        <name>ATP</name>
        <dbReference type="ChEBI" id="CHEBI:30616"/>
    </ligand>
</feature>
<dbReference type="GO" id="GO:0036402">
    <property type="term" value="F:proteasome-activating activity"/>
    <property type="evidence" value="ECO:0007669"/>
    <property type="project" value="UniProtKB-UniRule"/>
</dbReference>
<accession>A0A9X3L7F3</accession>
<keyword evidence="6 8" id="KW-0143">Chaperone</keyword>
<dbReference type="GO" id="GO:0005524">
    <property type="term" value="F:ATP binding"/>
    <property type="evidence" value="ECO:0007669"/>
    <property type="project" value="UniProtKB-UniRule"/>
</dbReference>
<feature type="domain" description="AAA+ ATPase" evidence="9">
    <location>
        <begin position="51"/>
        <end position="356"/>
    </location>
</feature>
<comment type="similarity">
    <text evidence="2 8">Belongs to the ClpX chaperone family. HslU subfamily.</text>
</comment>
<dbReference type="RefSeq" id="WP_269921304.1">
    <property type="nucleotide sequence ID" value="NZ_JAMKBI010000003.1"/>
</dbReference>
<dbReference type="PANTHER" id="PTHR48102">
    <property type="entry name" value="ATP-DEPENDENT CLP PROTEASE ATP-BINDING SUBUNIT CLPX-LIKE, MITOCHONDRIAL-RELATED"/>
    <property type="match status" value="1"/>
</dbReference>
<evidence type="ECO:0000256" key="8">
    <source>
        <dbReference type="HAMAP-Rule" id="MF_00249"/>
    </source>
</evidence>
<evidence type="ECO:0000259" key="9">
    <source>
        <dbReference type="SMART" id="SM00382"/>
    </source>
</evidence>
<dbReference type="NCBIfam" id="NF003544">
    <property type="entry name" value="PRK05201.1"/>
    <property type="match status" value="1"/>
</dbReference>
<protein>
    <recommendedName>
        <fullName evidence="8">ATP-dependent protease ATPase subunit HslU</fullName>
    </recommendedName>
    <alternativeName>
        <fullName evidence="8">Unfoldase HslU</fullName>
    </alternativeName>
</protein>
<feature type="binding site" evidence="8">
    <location>
        <position position="20"/>
    </location>
    <ligand>
        <name>ATP</name>
        <dbReference type="ChEBI" id="CHEBI:30616"/>
    </ligand>
</feature>
<evidence type="ECO:0000256" key="4">
    <source>
        <dbReference type="ARBA" id="ARBA00022741"/>
    </source>
</evidence>
<dbReference type="Proteomes" id="UP001152172">
    <property type="component" value="Unassembled WGS sequence"/>
</dbReference>
<dbReference type="EMBL" id="JAMKBI010000003">
    <property type="protein sequence ID" value="MCZ8532792.1"/>
    <property type="molecule type" value="Genomic_DNA"/>
</dbReference>
<dbReference type="Gene3D" id="1.10.8.60">
    <property type="match status" value="1"/>
</dbReference>
<proteinExistence type="inferred from homology"/>
<keyword evidence="12" id="KW-1185">Reference proteome</keyword>
<dbReference type="Pfam" id="PF00004">
    <property type="entry name" value="AAA"/>
    <property type="match status" value="1"/>
</dbReference>
<keyword evidence="3 8" id="KW-0963">Cytoplasm</keyword>
<comment type="caution">
    <text evidence="11">The sequence shown here is derived from an EMBL/GenBank/DDBJ whole genome shotgun (WGS) entry which is preliminary data.</text>
</comment>